<protein>
    <submittedName>
        <fullName evidence="1">Uncharacterized protein</fullName>
    </submittedName>
</protein>
<evidence type="ECO:0000313" key="2">
    <source>
        <dbReference type="Proteomes" id="UP000250443"/>
    </source>
</evidence>
<proteinExistence type="predicted"/>
<gene>
    <name evidence="1" type="ORF">NCTC11842_01501</name>
</gene>
<name>A0A2X2EE79_PSELU</name>
<reference evidence="1 2" key="1">
    <citation type="submission" date="2018-06" db="EMBL/GenBank/DDBJ databases">
        <authorList>
            <consortium name="Pathogen Informatics"/>
            <person name="Doyle S."/>
        </authorList>
    </citation>
    <scope>NUCLEOTIDE SEQUENCE [LARGE SCALE GENOMIC DNA]</scope>
    <source>
        <strain evidence="1 2">NCTC11842</strain>
    </source>
</reference>
<organism evidence="1 2">
    <name type="scientific">Pseudomonas luteola</name>
    <dbReference type="NCBI Taxonomy" id="47886"/>
    <lineage>
        <taxon>Bacteria</taxon>
        <taxon>Pseudomonadati</taxon>
        <taxon>Pseudomonadota</taxon>
        <taxon>Gammaproteobacteria</taxon>
        <taxon>Pseudomonadales</taxon>
        <taxon>Pseudomonadaceae</taxon>
        <taxon>Pseudomonas</taxon>
    </lineage>
</organism>
<sequence>MTTPAYSTLFSCLYDEPAPVGNLGRGAHYSVFRSVEWLDVTRTRLDIPQIHDFAVIWDEDHDTRVIEVIEQIYMAGLLSPVQFIGERKGFLTVIVAAKFYWHGSDADTQNYIDQITHIAANASHGDYWQAEVGMFDRSPMDPTHQTELHGLIAAEEHRVITYLRNIDSLWGLGTKPYAPHEKPLEFPPLLDITTPPPSAPLPFKW</sequence>
<dbReference type="RefSeq" id="WP_074828833.1">
    <property type="nucleotide sequence ID" value="NZ_DALZQD010000020.1"/>
</dbReference>
<dbReference type="AlphaFoldDB" id="A0A2X2EE79"/>
<dbReference type="Proteomes" id="UP000250443">
    <property type="component" value="Unassembled WGS sequence"/>
</dbReference>
<dbReference type="GeneID" id="300269637"/>
<dbReference type="EMBL" id="UAUF01000010">
    <property type="protein sequence ID" value="SPZ04980.1"/>
    <property type="molecule type" value="Genomic_DNA"/>
</dbReference>
<evidence type="ECO:0000313" key="1">
    <source>
        <dbReference type="EMBL" id="SPZ04980.1"/>
    </source>
</evidence>
<accession>A0A2X2EE79</accession>